<dbReference type="InParanoid" id="Q2FT23"/>
<sequence>MCSPGDEYLSFLNEAGCDPGVIEHCRVVRDVAVRIASDITGAGRIVDTQLVAAGAILHDIGRSRTHGMGHADEGGIICRSLGFDEPLCRIVERHIGAGLQADERAGFGLSAVDRIPETLEEKIVAHADNLVKGTRVISDEEFKSSLERFDEPIRERFLALANELERLKTPDPESS</sequence>
<dbReference type="Proteomes" id="UP000001941">
    <property type="component" value="Chromosome"/>
</dbReference>
<dbReference type="InterPro" id="IPR006674">
    <property type="entry name" value="HD_domain"/>
</dbReference>
<dbReference type="PANTHER" id="PTHR38659:SF2">
    <property type="entry name" value="HDIG DOMAIN PROTEIN"/>
    <property type="match status" value="1"/>
</dbReference>
<dbReference type="CDD" id="cd00077">
    <property type="entry name" value="HDc"/>
    <property type="match status" value="1"/>
</dbReference>
<keyword evidence="3" id="KW-1185">Reference proteome</keyword>
<dbReference type="EnsemblBacteria" id="ABD42490">
    <property type="protein sequence ID" value="ABD42490"/>
    <property type="gene ID" value="Mhun_2796"/>
</dbReference>
<evidence type="ECO:0000259" key="1">
    <source>
        <dbReference type="SMART" id="SM00471"/>
    </source>
</evidence>
<accession>Q2FT23</accession>
<dbReference type="Gene3D" id="1.10.3210.10">
    <property type="entry name" value="Hypothetical protein af1432"/>
    <property type="match status" value="1"/>
</dbReference>
<dbReference type="eggNOG" id="arCOG01858">
    <property type="taxonomic scope" value="Archaea"/>
</dbReference>
<dbReference type="OrthoDB" id="52832at2157"/>
<dbReference type="InterPro" id="IPR006675">
    <property type="entry name" value="HDIG_dom"/>
</dbReference>
<evidence type="ECO:0000313" key="2">
    <source>
        <dbReference type="EMBL" id="ABD42490.1"/>
    </source>
</evidence>
<dbReference type="SUPFAM" id="SSF109604">
    <property type="entry name" value="HD-domain/PDEase-like"/>
    <property type="match status" value="1"/>
</dbReference>
<dbReference type="Pfam" id="PF01966">
    <property type="entry name" value="HD"/>
    <property type="match status" value="1"/>
</dbReference>
<dbReference type="GeneID" id="3923034"/>
<protein>
    <submittedName>
        <fullName evidence="2">Metal dependent phosphohydrolase</fullName>
    </submittedName>
</protein>
<dbReference type="AlphaFoldDB" id="Q2FT23"/>
<dbReference type="PANTHER" id="PTHR38659">
    <property type="entry name" value="METAL-DEPENDENT PHOSPHOHYDROLASE"/>
    <property type="match status" value="1"/>
</dbReference>
<dbReference type="SMART" id="SM00471">
    <property type="entry name" value="HDc"/>
    <property type="match status" value="1"/>
</dbReference>
<reference evidence="3" key="1">
    <citation type="journal article" date="2016" name="Stand. Genomic Sci.">
        <title>Complete genome sequence of Methanospirillum hungatei type strain JF1.</title>
        <authorList>
            <person name="Gunsalus R.P."/>
            <person name="Cook L.E."/>
            <person name="Crable B."/>
            <person name="Rohlin L."/>
            <person name="McDonald E."/>
            <person name="Mouttaki H."/>
            <person name="Sieber J.R."/>
            <person name="Poweleit N."/>
            <person name="Zhou H."/>
            <person name="Lapidus A.L."/>
            <person name="Daligault H.E."/>
            <person name="Land M."/>
            <person name="Gilna P."/>
            <person name="Ivanova N."/>
            <person name="Kyrpides N."/>
            <person name="Culley D.E."/>
            <person name="McInerney M.J."/>
        </authorList>
    </citation>
    <scope>NUCLEOTIDE SEQUENCE [LARGE SCALE GENOMIC DNA]</scope>
    <source>
        <strain evidence="3">ATCC 27890 / DSM 864 / NBRC 100397 / JF-1</strain>
    </source>
</reference>
<feature type="domain" description="HD/PDEase" evidence="1">
    <location>
        <begin position="17"/>
        <end position="142"/>
    </location>
</feature>
<dbReference type="NCBIfam" id="TIGR00277">
    <property type="entry name" value="HDIG"/>
    <property type="match status" value="1"/>
</dbReference>
<dbReference type="RefSeq" id="WP_011449745.1">
    <property type="nucleotide sequence ID" value="NC_007796.1"/>
</dbReference>
<dbReference type="InterPro" id="IPR003607">
    <property type="entry name" value="HD/PDEase_dom"/>
</dbReference>
<organism evidence="2 3">
    <name type="scientific">Methanospirillum hungatei JF-1 (strain ATCC 27890 / DSM 864 / NBRC 100397 / JF-1)</name>
    <dbReference type="NCBI Taxonomy" id="323259"/>
    <lineage>
        <taxon>Archaea</taxon>
        <taxon>Methanobacteriati</taxon>
        <taxon>Methanobacteriota</taxon>
        <taxon>Stenosarchaea group</taxon>
        <taxon>Methanomicrobia</taxon>
        <taxon>Methanomicrobiales</taxon>
        <taxon>Methanospirillaceae</taxon>
        <taxon>Methanospirillum</taxon>
    </lineage>
</organism>
<dbReference type="KEGG" id="mhu:Mhun_2796"/>
<proteinExistence type="predicted"/>
<evidence type="ECO:0000313" key="3">
    <source>
        <dbReference type="Proteomes" id="UP000001941"/>
    </source>
</evidence>
<gene>
    <name evidence="2" type="ordered locus">Mhun_2796</name>
</gene>
<dbReference type="HOGENOM" id="CLU_073842_1_0_2"/>
<dbReference type="EMBL" id="CP000254">
    <property type="protein sequence ID" value="ABD42490.1"/>
    <property type="molecule type" value="Genomic_DNA"/>
</dbReference>
<name>Q2FT23_METHJ</name>
<dbReference type="STRING" id="323259.Mhun_2796"/>